<dbReference type="Proteomes" id="UP000799118">
    <property type="component" value="Unassembled WGS sequence"/>
</dbReference>
<sequence>MGAPIKQQRGRRITSGSDLVLINGPGARSAGGASMKNNSSAGRKSLRGRSASPVASTMS</sequence>
<protein>
    <submittedName>
        <fullName evidence="2">Uncharacterized protein</fullName>
    </submittedName>
</protein>
<keyword evidence="3" id="KW-1185">Reference proteome</keyword>
<feature type="region of interest" description="Disordered" evidence="1">
    <location>
        <begin position="1"/>
        <end position="59"/>
    </location>
</feature>
<evidence type="ECO:0000313" key="2">
    <source>
        <dbReference type="EMBL" id="KAE9387621.1"/>
    </source>
</evidence>
<evidence type="ECO:0000256" key="1">
    <source>
        <dbReference type="SAM" id="MobiDB-lite"/>
    </source>
</evidence>
<gene>
    <name evidence="2" type="ORF">BT96DRAFT_478140</name>
</gene>
<name>A0A6A4GPG1_9AGAR</name>
<dbReference type="AlphaFoldDB" id="A0A6A4GPG1"/>
<accession>A0A6A4GPG1</accession>
<proteinExistence type="predicted"/>
<evidence type="ECO:0000313" key="3">
    <source>
        <dbReference type="Proteomes" id="UP000799118"/>
    </source>
</evidence>
<reference evidence="2" key="1">
    <citation type="journal article" date="2019" name="Environ. Microbiol.">
        <title>Fungal ecological strategies reflected in gene transcription - a case study of two litter decomposers.</title>
        <authorList>
            <person name="Barbi F."/>
            <person name="Kohler A."/>
            <person name="Barry K."/>
            <person name="Baskaran P."/>
            <person name="Daum C."/>
            <person name="Fauchery L."/>
            <person name="Ihrmark K."/>
            <person name="Kuo A."/>
            <person name="LaButti K."/>
            <person name="Lipzen A."/>
            <person name="Morin E."/>
            <person name="Grigoriev I.V."/>
            <person name="Henrissat B."/>
            <person name="Lindahl B."/>
            <person name="Martin F."/>
        </authorList>
    </citation>
    <scope>NUCLEOTIDE SEQUENCE</scope>
    <source>
        <strain evidence="2">JB14</strain>
    </source>
</reference>
<organism evidence="2 3">
    <name type="scientific">Gymnopus androsaceus JB14</name>
    <dbReference type="NCBI Taxonomy" id="1447944"/>
    <lineage>
        <taxon>Eukaryota</taxon>
        <taxon>Fungi</taxon>
        <taxon>Dikarya</taxon>
        <taxon>Basidiomycota</taxon>
        <taxon>Agaricomycotina</taxon>
        <taxon>Agaricomycetes</taxon>
        <taxon>Agaricomycetidae</taxon>
        <taxon>Agaricales</taxon>
        <taxon>Marasmiineae</taxon>
        <taxon>Omphalotaceae</taxon>
        <taxon>Gymnopus</taxon>
    </lineage>
</organism>
<dbReference type="EMBL" id="ML769789">
    <property type="protein sequence ID" value="KAE9387621.1"/>
    <property type="molecule type" value="Genomic_DNA"/>
</dbReference>